<reference evidence="1 2" key="1">
    <citation type="submission" date="2016-02" db="EMBL/GenBank/DDBJ databases">
        <title>Genome analysis of coral dinoflagellate symbionts highlights evolutionary adaptations to a symbiotic lifestyle.</title>
        <authorList>
            <person name="Aranda M."/>
            <person name="Li Y."/>
            <person name="Liew Y.J."/>
            <person name="Baumgarten S."/>
            <person name="Simakov O."/>
            <person name="Wilson M."/>
            <person name="Piel J."/>
            <person name="Ashoor H."/>
            <person name="Bougouffa S."/>
            <person name="Bajic V.B."/>
            <person name="Ryu T."/>
            <person name="Ravasi T."/>
            <person name="Bayer T."/>
            <person name="Micklem G."/>
            <person name="Kim H."/>
            <person name="Bhak J."/>
            <person name="Lajeunesse T.C."/>
            <person name="Voolstra C.R."/>
        </authorList>
    </citation>
    <scope>NUCLEOTIDE SEQUENCE [LARGE SCALE GENOMIC DNA]</scope>
    <source>
        <strain evidence="1 2">CCMP2467</strain>
    </source>
</reference>
<keyword evidence="2" id="KW-1185">Reference proteome</keyword>
<sequence>ASQPPPPRLEEAVGIAGAVSLEEMGPIRGDQIAAWPPALRLSADLPTVLYSAGINDRVLPAEQKGLQKTAVCG</sequence>
<protein>
    <submittedName>
        <fullName evidence="1">Uncharacterized protein</fullName>
    </submittedName>
</protein>
<dbReference type="Proteomes" id="UP000186817">
    <property type="component" value="Unassembled WGS sequence"/>
</dbReference>
<dbReference type="AlphaFoldDB" id="A0A1Q9BUW4"/>
<proteinExistence type="predicted"/>
<accession>A0A1Q9BUW4</accession>
<dbReference type="EMBL" id="LSRX01003696">
    <property type="protein sequence ID" value="OLP74459.1"/>
    <property type="molecule type" value="Genomic_DNA"/>
</dbReference>
<evidence type="ECO:0000313" key="1">
    <source>
        <dbReference type="EMBL" id="OLP74459.1"/>
    </source>
</evidence>
<evidence type="ECO:0000313" key="2">
    <source>
        <dbReference type="Proteomes" id="UP000186817"/>
    </source>
</evidence>
<gene>
    <name evidence="1" type="ORF">AK812_SmicGene45995</name>
</gene>
<name>A0A1Q9BUW4_SYMMI</name>
<organism evidence="1 2">
    <name type="scientific">Symbiodinium microadriaticum</name>
    <name type="common">Dinoflagellate</name>
    <name type="synonym">Zooxanthella microadriatica</name>
    <dbReference type="NCBI Taxonomy" id="2951"/>
    <lineage>
        <taxon>Eukaryota</taxon>
        <taxon>Sar</taxon>
        <taxon>Alveolata</taxon>
        <taxon>Dinophyceae</taxon>
        <taxon>Suessiales</taxon>
        <taxon>Symbiodiniaceae</taxon>
        <taxon>Symbiodinium</taxon>
    </lineage>
</organism>
<comment type="caution">
    <text evidence="1">The sequence shown here is derived from an EMBL/GenBank/DDBJ whole genome shotgun (WGS) entry which is preliminary data.</text>
</comment>
<feature type="non-terminal residue" evidence="1">
    <location>
        <position position="1"/>
    </location>
</feature>